<dbReference type="RefSeq" id="WP_238280972.1">
    <property type="nucleotide sequence ID" value="NZ_BPQL01000108.1"/>
</dbReference>
<dbReference type="InterPro" id="IPR036165">
    <property type="entry name" value="YefM-like_sf"/>
</dbReference>
<dbReference type="Gene3D" id="3.40.1620.10">
    <property type="entry name" value="YefM-like domain"/>
    <property type="match status" value="1"/>
</dbReference>
<dbReference type="NCBIfam" id="TIGR01552">
    <property type="entry name" value="phd_fam"/>
    <property type="match status" value="1"/>
</dbReference>
<evidence type="ECO:0000313" key="2">
    <source>
        <dbReference type="EMBL" id="MET3693512.1"/>
    </source>
</evidence>
<accession>A0ABV2L6Q2</accession>
<name>A0ABV2L6Q2_9HYPH</name>
<gene>
    <name evidence="2" type="ORF">ABID43_003062</name>
</gene>
<dbReference type="EMBL" id="JBEPMM010000008">
    <property type="protein sequence ID" value="MET3693512.1"/>
    <property type="molecule type" value="Genomic_DNA"/>
</dbReference>
<keyword evidence="3" id="KW-1185">Reference proteome</keyword>
<dbReference type="Proteomes" id="UP001549145">
    <property type="component" value="Unassembled WGS sequence"/>
</dbReference>
<evidence type="ECO:0000313" key="3">
    <source>
        <dbReference type="Proteomes" id="UP001549145"/>
    </source>
</evidence>
<proteinExistence type="inferred from homology"/>
<reference evidence="2 3" key="1">
    <citation type="submission" date="2024-06" db="EMBL/GenBank/DDBJ databases">
        <title>Genomic Encyclopedia of Type Strains, Phase IV (KMG-IV): sequencing the most valuable type-strain genomes for metagenomic binning, comparative biology and taxonomic classification.</title>
        <authorList>
            <person name="Goeker M."/>
        </authorList>
    </citation>
    <scope>NUCLEOTIDE SEQUENCE [LARGE SCALE GENOMIC DNA]</scope>
    <source>
        <strain evidence="2 3">DSM 21331</strain>
    </source>
</reference>
<comment type="similarity">
    <text evidence="1">Belongs to the phD/YefM antitoxin family.</text>
</comment>
<comment type="caution">
    <text evidence="2">The sequence shown here is derived from an EMBL/GenBank/DDBJ whole genome shotgun (WGS) entry which is preliminary data.</text>
</comment>
<dbReference type="SUPFAM" id="SSF143120">
    <property type="entry name" value="YefM-like"/>
    <property type="match status" value="1"/>
</dbReference>
<sequence length="85" mass="9704">MNLFKFIDTDATDFAKRAGFYQDEAIRNPVVISKNGRPKTVLVAYDEFIRLRERDRRSFTVDDIPDDIADAILNAKVPEGLTDPD</sequence>
<evidence type="ECO:0000256" key="1">
    <source>
        <dbReference type="ARBA" id="ARBA00009981"/>
    </source>
</evidence>
<organism evidence="2 3">
    <name type="scientific">Methylobacterium goesingense</name>
    <dbReference type="NCBI Taxonomy" id="243690"/>
    <lineage>
        <taxon>Bacteria</taxon>
        <taxon>Pseudomonadati</taxon>
        <taxon>Pseudomonadota</taxon>
        <taxon>Alphaproteobacteria</taxon>
        <taxon>Hyphomicrobiales</taxon>
        <taxon>Methylobacteriaceae</taxon>
        <taxon>Methylobacterium</taxon>
    </lineage>
</organism>
<evidence type="ECO:0008006" key="4">
    <source>
        <dbReference type="Google" id="ProtNLM"/>
    </source>
</evidence>
<protein>
    <recommendedName>
        <fullName evidence="4">Antitoxin</fullName>
    </recommendedName>
</protein>